<dbReference type="InterPro" id="IPR016181">
    <property type="entry name" value="Acyl_CoA_acyltransferase"/>
</dbReference>
<evidence type="ECO:0000313" key="5">
    <source>
        <dbReference type="Proteomes" id="UP000175989"/>
    </source>
</evidence>
<dbReference type="InterPro" id="IPR000182">
    <property type="entry name" value="GNAT_dom"/>
</dbReference>
<feature type="domain" description="N-acetyltransferase" evidence="3">
    <location>
        <begin position="9"/>
        <end position="155"/>
    </location>
</feature>
<evidence type="ECO:0000259" key="3">
    <source>
        <dbReference type="PROSITE" id="PS51186"/>
    </source>
</evidence>
<keyword evidence="1" id="KW-0808">Transferase</keyword>
<evidence type="ECO:0000313" key="4">
    <source>
        <dbReference type="EMBL" id="OFA01201.1"/>
    </source>
</evidence>
<dbReference type="SUPFAM" id="SSF55729">
    <property type="entry name" value="Acyl-CoA N-acyltransferases (Nat)"/>
    <property type="match status" value="1"/>
</dbReference>
<dbReference type="PANTHER" id="PTHR43877:SF2">
    <property type="entry name" value="AMINOALKYLPHOSPHONATE N-ACETYLTRANSFERASE-RELATED"/>
    <property type="match status" value="1"/>
</dbReference>
<dbReference type="PANTHER" id="PTHR43877">
    <property type="entry name" value="AMINOALKYLPHOSPHONATE N-ACETYLTRANSFERASE-RELATED-RELATED"/>
    <property type="match status" value="1"/>
</dbReference>
<dbReference type="GO" id="GO:0016747">
    <property type="term" value="F:acyltransferase activity, transferring groups other than amino-acyl groups"/>
    <property type="evidence" value="ECO:0007669"/>
    <property type="project" value="InterPro"/>
</dbReference>
<dbReference type="PATRIC" id="fig|762836.4.peg.2237"/>
<sequence>MSGRPGISVAAEDPETADAALLLAELSDQLRMITGSSGQASFDVNDVRGVRARFVVARDGDGQPVGCGALRPLEHDVAELKRMYSRRTAPGIGAAVLAHLEAQARQLGYAALRLETRAVNARAVAFYERLGYVRIANFGKYVGRPEAMCFEKRLASVAWQPVGLWESERKDRGGRPGVPFAVHE</sequence>
<dbReference type="OrthoDB" id="9803233at2"/>
<organism evidence="4 5">
    <name type="scientific">Duganella phyllosphaerae</name>
    <dbReference type="NCBI Taxonomy" id="762836"/>
    <lineage>
        <taxon>Bacteria</taxon>
        <taxon>Pseudomonadati</taxon>
        <taxon>Pseudomonadota</taxon>
        <taxon>Betaproteobacteria</taxon>
        <taxon>Burkholderiales</taxon>
        <taxon>Oxalobacteraceae</taxon>
        <taxon>Telluria group</taxon>
        <taxon>Duganella</taxon>
    </lineage>
</organism>
<keyword evidence="5" id="KW-1185">Reference proteome</keyword>
<name>A0A1E7WPT5_9BURK</name>
<reference evidence="5" key="1">
    <citation type="journal article" date="2016" name="Front. Microbiol.">
        <title>Molecular Keys to the Janthinobacterium and Duganella spp. Interaction with the Plant Pathogen Fusarium graminearum.</title>
        <authorList>
            <person name="Haack F.S."/>
            <person name="Poehlein A."/>
            <person name="Kroger C."/>
            <person name="Voigt C.A."/>
            <person name="Piepenbring M."/>
            <person name="Bode H.B."/>
            <person name="Daniel R."/>
            <person name="Schafer W."/>
            <person name="Streit W.R."/>
        </authorList>
    </citation>
    <scope>NUCLEOTIDE SEQUENCE [LARGE SCALE GENOMIC DNA]</scope>
    <source>
        <strain evidence="5">T54</strain>
    </source>
</reference>
<comment type="caution">
    <text evidence="4">The sequence shown here is derived from an EMBL/GenBank/DDBJ whole genome shotgun (WGS) entry which is preliminary data.</text>
</comment>
<dbReference type="RefSeq" id="WP_141749507.1">
    <property type="nucleotide sequence ID" value="NZ_LROM01000080.1"/>
</dbReference>
<dbReference type="Proteomes" id="UP000175989">
    <property type="component" value="Unassembled WGS sequence"/>
</dbReference>
<protein>
    <submittedName>
        <fullName evidence="4">N-acetylglutamate synthase</fullName>
    </submittedName>
</protein>
<dbReference type="Pfam" id="PF00583">
    <property type="entry name" value="Acetyltransf_1"/>
    <property type="match status" value="1"/>
</dbReference>
<dbReference type="InterPro" id="IPR050832">
    <property type="entry name" value="Bact_Acetyltransf"/>
</dbReference>
<dbReference type="Gene3D" id="3.40.630.30">
    <property type="match status" value="1"/>
</dbReference>
<dbReference type="AlphaFoldDB" id="A0A1E7WPT5"/>
<evidence type="ECO:0000256" key="1">
    <source>
        <dbReference type="ARBA" id="ARBA00022679"/>
    </source>
</evidence>
<dbReference type="CDD" id="cd04301">
    <property type="entry name" value="NAT_SF"/>
    <property type="match status" value="1"/>
</dbReference>
<keyword evidence="2" id="KW-0012">Acyltransferase</keyword>
<gene>
    <name evidence="4" type="ORF">DUPY_21590</name>
</gene>
<proteinExistence type="predicted"/>
<dbReference type="EMBL" id="LROM01000080">
    <property type="protein sequence ID" value="OFA01201.1"/>
    <property type="molecule type" value="Genomic_DNA"/>
</dbReference>
<accession>A0A1E7WPT5</accession>
<evidence type="ECO:0000256" key="2">
    <source>
        <dbReference type="ARBA" id="ARBA00023315"/>
    </source>
</evidence>
<dbReference type="PROSITE" id="PS51186">
    <property type="entry name" value="GNAT"/>
    <property type="match status" value="1"/>
</dbReference>